<name>A0A5M3WIG4_9ACTN</name>
<evidence type="ECO:0000256" key="5">
    <source>
        <dbReference type="ARBA" id="ARBA00023115"/>
    </source>
</evidence>
<keyword evidence="5" id="KW-0620">Polyamine biosynthesis</keyword>
<keyword evidence="2" id="KW-0210">Decarboxylase</keyword>
<dbReference type="GO" id="GO:0008295">
    <property type="term" value="P:spermidine biosynthetic process"/>
    <property type="evidence" value="ECO:0007669"/>
    <property type="project" value="UniProtKB-KW"/>
</dbReference>
<dbReference type="SUPFAM" id="SSF56276">
    <property type="entry name" value="S-adenosylmethionine decarboxylase"/>
    <property type="match status" value="1"/>
</dbReference>
<evidence type="ECO:0000256" key="7">
    <source>
        <dbReference type="ARBA" id="ARBA00023239"/>
    </source>
</evidence>
<keyword evidence="6" id="KW-0865">Zymogen</keyword>
<dbReference type="OrthoDB" id="9793120at2"/>
<dbReference type="GO" id="GO:0005829">
    <property type="term" value="C:cytosol"/>
    <property type="evidence" value="ECO:0007669"/>
    <property type="project" value="TreeGrafter"/>
</dbReference>
<evidence type="ECO:0000256" key="4">
    <source>
        <dbReference type="ARBA" id="ARBA00023066"/>
    </source>
</evidence>
<dbReference type="PANTHER" id="PTHR33866">
    <property type="entry name" value="S-ADENOSYLMETHIONINE DECARBOXYLASE PROENZYME"/>
    <property type="match status" value="1"/>
</dbReference>
<dbReference type="NCBIfam" id="TIGR03330">
    <property type="entry name" value="SAM_DCase_Bsu"/>
    <property type="match status" value="1"/>
</dbReference>
<evidence type="ECO:0000256" key="3">
    <source>
        <dbReference type="ARBA" id="ARBA00022813"/>
    </source>
</evidence>
<dbReference type="Gene3D" id="3.60.90.10">
    <property type="entry name" value="S-adenosylmethionine decarboxylase"/>
    <property type="match status" value="1"/>
</dbReference>
<keyword evidence="7" id="KW-0456">Lyase</keyword>
<organism evidence="10 11">
    <name type="scientific">Acrocarpospora macrocephala</name>
    <dbReference type="NCBI Taxonomy" id="150177"/>
    <lineage>
        <taxon>Bacteria</taxon>
        <taxon>Bacillati</taxon>
        <taxon>Actinomycetota</taxon>
        <taxon>Actinomycetes</taxon>
        <taxon>Streptosporangiales</taxon>
        <taxon>Streptosporangiaceae</taxon>
        <taxon>Acrocarpospora</taxon>
    </lineage>
</organism>
<proteinExistence type="predicted"/>
<keyword evidence="9" id="KW-0670">Pyruvate</keyword>
<keyword evidence="11" id="KW-1185">Reference proteome</keyword>
<keyword evidence="3" id="KW-0068">Autocatalytic cleavage</keyword>
<keyword evidence="8" id="KW-0704">Schiff base</keyword>
<protein>
    <submittedName>
        <fullName evidence="10">S-adenosylmethionine decarboxylase proenzyme</fullName>
    </submittedName>
</protein>
<dbReference type="PANTHER" id="PTHR33866:SF1">
    <property type="entry name" value="S-ADENOSYLMETHIONINE DECARBOXYLASE PROENZYME"/>
    <property type="match status" value="1"/>
</dbReference>
<comment type="cofactor">
    <cofactor evidence="1">
        <name>pyruvate</name>
        <dbReference type="ChEBI" id="CHEBI:15361"/>
    </cofactor>
</comment>
<dbReference type="AlphaFoldDB" id="A0A5M3WIG4"/>
<comment type="caution">
    <text evidence="10">The sequence shown here is derived from an EMBL/GenBank/DDBJ whole genome shotgun (WGS) entry which is preliminary data.</text>
</comment>
<accession>A0A5M3WIG4</accession>
<evidence type="ECO:0000256" key="2">
    <source>
        <dbReference type="ARBA" id="ARBA00022793"/>
    </source>
</evidence>
<dbReference type="InterPro" id="IPR003826">
    <property type="entry name" value="AdoMetDC_fam_prok"/>
</dbReference>
<gene>
    <name evidence="10" type="primary">speH</name>
    <name evidence="10" type="ORF">Amac_005260</name>
</gene>
<reference evidence="10 11" key="1">
    <citation type="submission" date="2019-10" db="EMBL/GenBank/DDBJ databases">
        <title>Whole genome shotgun sequence of Acrocarpospora macrocephala NBRC 16266.</title>
        <authorList>
            <person name="Ichikawa N."/>
            <person name="Kimura A."/>
            <person name="Kitahashi Y."/>
            <person name="Komaki H."/>
            <person name="Oguchi A."/>
        </authorList>
    </citation>
    <scope>NUCLEOTIDE SEQUENCE [LARGE SCALE GENOMIC DNA]</scope>
    <source>
        <strain evidence="10 11">NBRC 16266</strain>
    </source>
</reference>
<dbReference type="EMBL" id="BLAE01000004">
    <property type="protein sequence ID" value="GES06931.1"/>
    <property type="molecule type" value="Genomic_DNA"/>
</dbReference>
<keyword evidence="4" id="KW-0745">Spermidine biosynthesis</keyword>
<dbReference type="InterPro" id="IPR017716">
    <property type="entry name" value="S-AdoMet_deCOase_pro-enz"/>
</dbReference>
<dbReference type="GO" id="GO:0004014">
    <property type="term" value="F:adenosylmethionine decarboxylase activity"/>
    <property type="evidence" value="ECO:0007669"/>
    <property type="project" value="InterPro"/>
</dbReference>
<evidence type="ECO:0000256" key="8">
    <source>
        <dbReference type="ARBA" id="ARBA00023270"/>
    </source>
</evidence>
<evidence type="ECO:0000313" key="11">
    <source>
        <dbReference type="Proteomes" id="UP000331127"/>
    </source>
</evidence>
<evidence type="ECO:0000313" key="10">
    <source>
        <dbReference type="EMBL" id="GES06931.1"/>
    </source>
</evidence>
<evidence type="ECO:0000256" key="1">
    <source>
        <dbReference type="ARBA" id="ARBA00001928"/>
    </source>
</evidence>
<evidence type="ECO:0000256" key="6">
    <source>
        <dbReference type="ARBA" id="ARBA00023145"/>
    </source>
</evidence>
<evidence type="ECO:0000256" key="9">
    <source>
        <dbReference type="ARBA" id="ARBA00023317"/>
    </source>
</evidence>
<dbReference type="InterPro" id="IPR016067">
    <property type="entry name" value="S-AdoMet_deCO2ase_core"/>
</dbReference>
<dbReference type="Proteomes" id="UP000331127">
    <property type="component" value="Unassembled WGS sequence"/>
</dbReference>
<sequence>MIHAVFDVTECKHSDTPAEQIMSAMRATAELLGCTIRTQVIEPFQPHGATCVLILAESHITVSTWPEHRLAHIDVFTCRAAIDPTQAIKPVIEVLGGQITHAQKVTRFSPTTKRSGTGPGRAS</sequence>
<dbReference type="Pfam" id="PF02675">
    <property type="entry name" value="AdoMet_dc"/>
    <property type="match status" value="1"/>
</dbReference>